<dbReference type="Gene3D" id="1.10.287.950">
    <property type="entry name" value="Methyl-accepting chemotaxis protein"/>
    <property type="match status" value="1"/>
</dbReference>
<dbReference type="STRING" id="1120976.SAMN03080606_01460"/>
<name>A0A1G5FLJ4_9FIRM</name>
<reference evidence="1 2" key="1">
    <citation type="submission" date="2016-10" db="EMBL/GenBank/DDBJ databases">
        <authorList>
            <person name="de Groot N.N."/>
        </authorList>
    </citation>
    <scope>NUCLEOTIDE SEQUENCE [LARGE SCALE GENOMIC DNA]</scope>
    <source>
        <strain evidence="1 2">DSM 18978</strain>
    </source>
</reference>
<dbReference type="RefSeq" id="WP_091541704.1">
    <property type="nucleotide sequence ID" value="NZ_FMUS01000007.1"/>
</dbReference>
<sequence>MASMDVIFFTCICHSLYPLLKSIEQITYKINEIGEYVKEMNLDGEQIVSVIENISAVSEETAASSQQVTASMEQTASAVEDVANAANELNLLADRLSSQIKQFKL</sequence>
<organism evidence="1 2">
    <name type="scientific">Alkaliphilus peptidifermentans DSM 18978</name>
    <dbReference type="NCBI Taxonomy" id="1120976"/>
    <lineage>
        <taxon>Bacteria</taxon>
        <taxon>Bacillati</taxon>
        <taxon>Bacillota</taxon>
        <taxon>Clostridia</taxon>
        <taxon>Peptostreptococcales</taxon>
        <taxon>Natronincolaceae</taxon>
        <taxon>Alkaliphilus</taxon>
    </lineage>
</organism>
<dbReference type="SUPFAM" id="SSF58104">
    <property type="entry name" value="Methyl-accepting chemotaxis protein (MCP) signaling domain"/>
    <property type="match status" value="1"/>
</dbReference>
<gene>
    <name evidence="1" type="ORF">SAMN03080606_01460</name>
</gene>
<keyword evidence="2" id="KW-1185">Reference proteome</keyword>
<protein>
    <submittedName>
        <fullName evidence="1">Methyl-accepting chemotaxis protein (MCP) signalling domain-containing protein</fullName>
    </submittedName>
</protein>
<dbReference type="EMBL" id="FMUS01000007">
    <property type="protein sequence ID" value="SCY40126.1"/>
    <property type="molecule type" value="Genomic_DNA"/>
</dbReference>
<proteinExistence type="predicted"/>
<evidence type="ECO:0000313" key="2">
    <source>
        <dbReference type="Proteomes" id="UP000198636"/>
    </source>
</evidence>
<dbReference type="Proteomes" id="UP000198636">
    <property type="component" value="Unassembled WGS sequence"/>
</dbReference>
<dbReference type="AlphaFoldDB" id="A0A1G5FLJ4"/>
<evidence type="ECO:0000313" key="1">
    <source>
        <dbReference type="EMBL" id="SCY40126.1"/>
    </source>
</evidence>
<accession>A0A1G5FLJ4</accession>